<evidence type="ECO:0000256" key="9">
    <source>
        <dbReference type="ARBA" id="ARBA00049654"/>
    </source>
</evidence>
<dbReference type="GO" id="GO:0070761">
    <property type="term" value="C:pre-snoRNP complex"/>
    <property type="evidence" value="ECO:0007669"/>
    <property type="project" value="TreeGrafter"/>
</dbReference>
<evidence type="ECO:0000256" key="10">
    <source>
        <dbReference type="ARBA" id="ARBA00061949"/>
    </source>
</evidence>
<dbReference type="PANTHER" id="PTHR13483:SF3">
    <property type="entry name" value="BOX C_D SNORNA PROTEIN 1"/>
    <property type="match status" value="1"/>
</dbReference>
<evidence type="ECO:0000256" key="6">
    <source>
        <dbReference type="ARBA" id="ARBA00022833"/>
    </source>
</evidence>
<dbReference type="Pfam" id="PF04438">
    <property type="entry name" value="zf-HIT"/>
    <property type="match status" value="1"/>
</dbReference>
<comment type="similarity">
    <text evidence="9">Belongs to the BCD1 family.</text>
</comment>
<keyword evidence="5 13" id="KW-0863">Zinc-finger</keyword>
<comment type="subunit">
    <text evidence="10">Interacts with FBL, SNU13, NOP58, NUFIP1, RUVBL1, RUVBL2 and TAF9. Interacts (via HIT-type zinc finger) with the RUVBL1/RUVBL2 complex in the presence of ADP.</text>
</comment>
<gene>
    <name evidence="15" type="ORF">ZIOFF_016748</name>
</gene>
<evidence type="ECO:0000256" key="4">
    <source>
        <dbReference type="ARBA" id="ARBA00022723"/>
    </source>
</evidence>
<sequence>MAESESPSKSSTKKPSLCDECGSNPWKYRCPGCSLLTCSLPCVKSHKERTSCTGKRKQTEFVPLAQFDDSILLSDYNMLEETKRLVESAHRTITGFGSNIRFRLPMRLHMLRNAAKRRRTRLLVLPQGMSMRQKNQSHYDRRNDCIYWTVEWRFHSTDVILMDHEVDERVNLSTILEKHLAPSPWSDQLKSFRSSNLDDLKLFVRKNAKGTKSPYCQLNVRAPIGQQLQNTMVVEYPVMHVFLPSHCYDFEVEKTKSSIKKDEKSHSVDCLSSPKGVAFREEEIEEGELPSDTVVVDLMHCKTDESCNSTQIARSSNVSANGDKYMPALVAQSLEPVPSEKHEDITKDTNTHLAGLLSNRCLEEDKFDFEQEVKDACSDLIGELNPDDFLCFDTQFGGEDEETSNNFLSFVDDLFEVEDLEEGEISS</sequence>
<keyword evidence="6" id="KW-0862">Zinc</keyword>
<dbReference type="CDD" id="cd23023">
    <property type="entry name" value="zf-HIT_BCD1"/>
    <property type="match status" value="1"/>
</dbReference>
<keyword evidence="16" id="KW-1185">Reference proteome</keyword>
<proteinExistence type="inferred from homology"/>
<comment type="function">
    <text evidence="8">Required for box C/D snoRNAs accumulation involved in snoRNA processing, snoRNA transport to the nucleolus and ribosome biogenesis.</text>
</comment>
<dbReference type="GO" id="GO:0000492">
    <property type="term" value="P:box C/D snoRNP assembly"/>
    <property type="evidence" value="ECO:0007669"/>
    <property type="project" value="TreeGrafter"/>
</dbReference>
<evidence type="ECO:0000256" key="1">
    <source>
        <dbReference type="ARBA" id="ARBA00022499"/>
    </source>
</evidence>
<dbReference type="EMBL" id="JACMSC010000004">
    <property type="protein sequence ID" value="KAG6526747.1"/>
    <property type="molecule type" value="Genomic_DNA"/>
</dbReference>
<dbReference type="InterPro" id="IPR051639">
    <property type="entry name" value="BCD1"/>
</dbReference>
<dbReference type="OrthoDB" id="272357at2759"/>
<protein>
    <recommendedName>
        <fullName evidence="11">Box C/D snoRNA protein 1</fullName>
    </recommendedName>
    <alternativeName>
        <fullName evidence="12">Zinc finger HIT domain-containing protein 6</fullName>
    </alternativeName>
</protein>
<evidence type="ECO:0000256" key="3">
    <source>
        <dbReference type="ARBA" id="ARBA00022553"/>
    </source>
</evidence>
<accession>A0A8J5I2Z4</accession>
<dbReference type="GO" id="GO:0008270">
    <property type="term" value="F:zinc ion binding"/>
    <property type="evidence" value="ECO:0007669"/>
    <property type="project" value="UniProtKB-UniRule"/>
</dbReference>
<evidence type="ECO:0000313" key="16">
    <source>
        <dbReference type="Proteomes" id="UP000734854"/>
    </source>
</evidence>
<dbReference type="PROSITE" id="PS51083">
    <property type="entry name" value="ZF_HIT"/>
    <property type="match status" value="1"/>
</dbReference>
<dbReference type="GO" id="GO:0005634">
    <property type="term" value="C:nucleus"/>
    <property type="evidence" value="ECO:0007669"/>
    <property type="project" value="TreeGrafter"/>
</dbReference>
<comment type="caution">
    <text evidence="15">The sequence shown here is derived from an EMBL/GenBank/DDBJ whole genome shotgun (WGS) entry which is preliminary data.</text>
</comment>
<reference evidence="15 16" key="1">
    <citation type="submission" date="2020-08" db="EMBL/GenBank/DDBJ databases">
        <title>Plant Genome Project.</title>
        <authorList>
            <person name="Zhang R.-G."/>
        </authorList>
    </citation>
    <scope>NUCLEOTIDE SEQUENCE [LARGE SCALE GENOMIC DNA]</scope>
    <source>
        <tissue evidence="15">Rhizome</tissue>
    </source>
</reference>
<evidence type="ECO:0000256" key="12">
    <source>
        <dbReference type="ARBA" id="ARBA00077531"/>
    </source>
</evidence>
<evidence type="ECO:0000259" key="14">
    <source>
        <dbReference type="PROSITE" id="PS51083"/>
    </source>
</evidence>
<evidence type="ECO:0000256" key="8">
    <source>
        <dbReference type="ARBA" id="ARBA00049598"/>
    </source>
</evidence>
<dbReference type="FunFam" id="3.30.60.190:FF:000001">
    <property type="entry name" value="box C/D snoRNA protein 1"/>
    <property type="match status" value="1"/>
</dbReference>
<evidence type="ECO:0000256" key="2">
    <source>
        <dbReference type="ARBA" id="ARBA00022517"/>
    </source>
</evidence>
<dbReference type="Pfam" id="PF25790">
    <property type="entry name" value="BCD1"/>
    <property type="match status" value="1"/>
</dbReference>
<evidence type="ECO:0000313" key="15">
    <source>
        <dbReference type="EMBL" id="KAG6526747.1"/>
    </source>
</evidence>
<evidence type="ECO:0000256" key="11">
    <source>
        <dbReference type="ARBA" id="ARBA00068630"/>
    </source>
</evidence>
<keyword evidence="3" id="KW-0597">Phosphoprotein</keyword>
<evidence type="ECO:0000256" key="5">
    <source>
        <dbReference type="ARBA" id="ARBA00022771"/>
    </source>
</evidence>
<keyword evidence="7" id="KW-0832">Ubl conjugation</keyword>
<keyword evidence="1" id="KW-1017">Isopeptide bond</keyword>
<dbReference type="GO" id="GO:0000463">
    <property type="term" value="P:maturation of LSU-rRNA from tricistronic rRNA transcript (SSU-rRNA, 5.8S rRNA, LSU-rRNA)"/>
    <property type="evidence" value="ECO:0007669"/>
    <property type="project" value="TreeGrafter"/>
</dbReference>
<feature type="domain" description="HIT-type" evidence="14">
    <location>
        <begin position="18"/>
        <end position="52"/>
    </location>
</feature>
<dbReference type="GO" id="GO:0048254">
    <property type="term" value="P:snoRNA localization"/>
    <property type="evidence" value="ECO:0007669"/>
    <property type="project" value="TreeGrafter"/>
</dbReference>
<dbReference type="Proteomes" id="UP000734854">
    <property type="component" value="Unassembled WGS sequence"/>
</dbReference>
<keyword evidence="4" id="KW-0479">Metal-binding</keyword>
<organism evidence="15 16">
    <name type="scientific">Zingiber officinale</name>
    <name type="common">Ginger</name>
    <name type="synonym">Amomum zingiber</name>
    <dbReference type="NCBI Taxonomy" id="94328"/>
    <lineage>
        <taxon>Eukaryota</taxon>
        <taxon>Viridiplantae</taxon>
        <taxon>Streptophyta</taxon>
        <taxon>Embryophyta</taxon>
        <taxon>Tracheophyta</taxon>
        <taxon>Spermatophyta</taxon>
        <taxon>Magnoliopsida</taxon>
        <taxon>Liliopsida</taxon>
        <taxon>Zingiberales</taxon>
        <taxon>Zingiberaceae</taxon>
        <taxon>Zingiber</taxon>
    </lineage>
</organism>
<evidence type="ECO:0000256" key="7">
    <source>
        <dbReference type="ARBA" id="ARBA00022843"/>
    </source>
</evidence>
<dbReference type="AlphaFoldDB" id="A0A8J5I2Z4"/>
<evidence type="ECO:0000256" key="13">
    <source>
        <dbReference type="PROSITE-ProRule" id="PRU00453"/>
    </source>
</evidence>
<dbReference type="PANTHER" id="PTHR13483">
    <property type="entry name" value="BOX C_D SNORNA PROTEIN 1-RELATED"/>
    <property type="match status" value="1"/>
</dbReference>
<dbReference type="InterPro" id="IPR007529">
    <property type="entry name" value="Znf_HIT"/>
</dbReference>
<dbReference type="InterPro" id="IPR057721">
    <property type="entry name" value="BCD1_alpha/beta"/>
</dbReference>
<name>A0A8J5I2Z4_ZINOF</name>
<keyword evidence="2" id="KW-0690">Ribosome biogenesis</keyword>